<dbReference type="PANTHER" id="PTHR43713">
    <property type="entry name" value="GLUTAMATE-1-SEMIALDEHYDE 2,1-AMINOMUTASE"/>
    <property type="match status" value="1"/>
</dbReference>
<dbReference type="Gene3D" id="3.40.640.10">
    <property type="entry name" value="Type I PLP-dependent aspartate aminotransferase-like (Major domain)"/>
    <property type="match status" value="1"/>
</dbReference>
<dbReference type="Gene3D" id="3.90.1150.10">
    <property type="entry name" value="Aspartate Aminotransferase, domain 1"/>
    <property type="match status" value="1"/>
</dbReference>
<dbReference type="InterPro" id="IPR015422">
    <property type="entry name" value="PyrdxlP-dep_Trfase_small"/>
</dbReference>
<reference evidence="4 5" key="1">
    <citation type="submission" date="2023-08" db="EMBL/GenBank/DDBJ databases">
        <title>Characterization of two Paracoccaceae strains isolated from Phycosphere and proposal of Xinfangfangia lacusdiani sp. nov.</title>
        <authorList>
            <person name="Deng Y."/>
            <person name="Zhang Y.Q."/>
        </authorList>
    </citation>
    <scope>NUCLEOTIDE SEQUENCE [LARGE SCALE GENOMIC DNA]</scope>
    <source>
        <strain evidence="4 5">CPCC 101601</strain>
    </source>
</reference>
<sequence length="437" mass="46323">MLRNSDLELALADATARYTAANPASLARHEAAKASLPGGNTRSVMWYEPFPVGIAKGEGVQLTDLDGHSYTDFVSEYSAGLYGHSNPLIQNAMREAIANGVALGGPNSYEALLADELCARFAALERVRFTNSGTEANIMAISAARAITGRDKVMVFREGYHGGVLLFGHGGSVLNLPFPYVMADYNDIEGTEALLRAHKDSIGAVILEQMLGAGGCIRASDAFLAMLRRVTQETGALLIFDEVMTSRQHFNGLQAVTGITPDLMTLGKYIGGGASFGAFGGRADLMARFDPGAEGCFGHGGTFNNNIISMRAGYTGLSQVLTQEASALFNALGAQLQTQIDGLFAAHGLAGCTAGYGSLFAVHFMPREAVTPQAVDQADRRVQKLWHLEMMLAGQYVTPRGMIALALPHSEADCAGLVAAMDRFLADHAAILPKLQG</sequence>
<evidence type="ECO:0000313" key="5">
    <source>
        <dbReference type="Proteomes" id="UP001239680"/>
    </source>
</evidence>
<dbReference type="GO" id="GO:0008483">
    <property type="term" value="F:transaminase activity"/>
    <property type="evidence" value="ECO:0007669"/>
    <property type="project" value="UniProtKB-KW"/>
</dbReference>
<dbReference type="InterPro" id="IPR015424">
    <property type="entry name" value="PyrdxlP-dep_Trfase"/>
</dbReference>
<gene>
    <name evidence="4" type="ORF">Q9295_05920</name>
</gene>
<name>A0ABU0VVY0_9RHOB</name>
<keyword evidence="4" id="KW-0032">Aminotransferase</keyword>
<comment type="similarity">
    <text evidence="3">Belongs to the class-III pyridoxal-phosphate-dependent aminotransferase family.</text>
</comment>
<dbReference type="RefSeq" id="WP_306679583.1">
    <property type="nucleotide sequence ID" value="NZ_JAVDBT010000004.1"/>
</dbReference>
<dbReference type="PANTHER" id="PTHR43713:SF3">
    <property type="entry name" value="GLUTAMATE-1-SEMIALDEHYDE 2,1-AMINOMUTASE 1, CHLOROPLASTIC-RELATED"/>
    <property type="match status" value="1"/>
</dbReference>
<evidence type="ECO:0000256" key="2">
    <source>
        <dbReference type="ARBA" id="ARBA00022898"/>
    </source>
</evidence>
<keyword evidence="4" id="KW-0808">Transferase</keyword>
<comment type="cofactor">
    <cofactor evidence="1">
        <name>pyridoxal 5'-phosphate</name>
        <dbReference type="ChEBI" id="CHEBI:597326"/>
    </cofactor>
</comment>
<dbReference type="EMBL" id="JAVDBT010000004">
    <property type="protein sequence ID" value="MDQ2065899.1"/>
    <property type="molecule type" value="Genomic_DNA"/>
</dbReference>
<evidence type="ECO:0000256" key="3">
    <source>
        <dbReference type="RuleBase" id="RU003560"/>
    </source>
</evidence>
<proteinExistence type="inferred from homology"/>
<accession>A0ABU0VVY0</accession>
<comment type="caution">
    <text evidence="4">The sequence shown here is derived from an EMBL/GenBank/DDBJ whole genome shotgun (WGS) entry which is preliminary data.</text>
</comment>
<dbReference type="InterPro" id="IPR015421">
    <property type="entry name" value="PyrdxlP-dep_Trfase_major"/>
</dbReference>
<dbReference type="Pfam" id="PF00202">
    <property type="entry name" value="Aminotran_3"/>
    <property type="match status" value="1"/>
</dbReference>
<organism evidence="4 5">
    <name type="scientific">Pseudogemmobacter lacusdianii</name>
    <dbReference type="NCBI Taxonomy" id="3069608"/>
    <lineage>
        <taxon>Bacteria</taxon>
        <taxon>Pseudomonadati</taxon>
        <taxon>Pseudomonadota</taxon>
        <taxon>Alphaproteobacteria</taxon>
        <taxon>Rhodobacterales</taxon>
        <taxon>Paracoccaceae</taxon>
        <taxon>Pseudogemmobacter</taxon>
    </lineage>
</organism>
<protein>
    <submittedName>
        <fullName evidence="4">Aminotransferase class III-fold pyridoxal phosphate-dependent enzyme</fullName>
    </submittedName>
</protein>
<dbReference type="SUPFAM" id="SSF53383">
    <property type="entry name" value="PLP-dependent transferases"/>
    <property type="match status" value="1"/>
</dbReference>
<keyword evidence="5" id="KW-1185">Reference proteome</keyword>
<evidence type="ECO:0000313" key="4">
    <source>
        <dbReference type="EMBL" id="MDQ2065899.1"/>
    </source>
</evidence>
<dbReference type="Proteomes" id="UP001239680">
    <property type="component" value="Unassembled WGS sequence"/>
</dbReference>
<evidence type="ECO:0000256" key="1">
    <source>
        <dbReference type="ARBA" id="ARBA00001933"/>
    </source>
</evidence>
<dbReference type="InterPro" id="IPR005814">
    <property type="entry name" value="Aminotrans_3"/>
</dbReference>
<keyword evidence="2 3" id="KW-0663">Pyridoxal phosphate</keyword>